<feature type="domain" description="Pyrrolo-quinoline quinone repeat" evidence="2">
    <location>
        <begin position="163"/>
        <end position="321"/>
    </location>
</feature>
<dbReference type="SMART" id="SM00564">
    <property type="entry name" value="PQQ"/>
    <property type="match status" value="4"/>
</dbReference>
<dbReference type="PANTHER" id="PTHR34512:SF30">
    <property type="entry name" value="OUTER MEMBRANE PROTEIN ASSEMBLY FACTOR BAMB"/>
    <property type="match status" value="1"/>
</dbReference>
<sequence>MYAVKEPKRLTVTYNSRMFYSTRLRGSDRRTQPHAVGAIAVTSVLLGFLVLSSPVTLRAQHWPSFRGAEATSTASNDPRLPLTWSTTENVVWKTPIDGLGWSSPVIWGNRIFLTTVVSEGESQEPRMGLYFPFGSPETTDDGRFPDPKPGELMEREADIHHWWVYALDFETGQVAWSTEVNQGEPQFDRHLKNTFASSTPVTDGERVYAYFGNVGVFALDMDGALAWETRFEATDTRLGWGPAASPVLHDGTLFVVNDNDEQSFVSALDARTGNERWRANRDEGTNWSTPFVWQHDDRTELITAGSDQVRSYDLDGNELWHFRGLNTISIPQPFSANGLLYITSGYVGDPTKPVFAIRPGATGDITLQDGQRSNNSIVWYQDNAGPYHPTPLVYDDYYFTLLDRGFYTVHDAHTGEELYFTEQQVLNQEVRRRVARGAGGFTSSPWTYNDKIFVLSEDGDTYVIDPTNDFNVVATNSLEEVAMSSPAMAQGSLFIRTRSHVWRLSNQAR</sequence>
<accession>A0A381RM33</accession>
<dbReference type="InterPro" id="IPR011047">
    <property type="entry name" value="Quinoprotein_ADH-like_sf"/>
</dbReference>
<dbReference type="Pfam" id="PF13360">
    <property type="entry name" value="PQQ_2"/>
    <property type="match status" value="1"/>
</dbReference>
<dbReference type="InterPro" id="IPR002372">
    <property type="entry name" value="PQQ_rpt_dom"/>
</dbReference>
<name>A0A381RM33_9ZZZZ</name>
<feature type="transmembrane region" description="Helical" evidence="1">
    <location>
        <begin position="35"/>
        <end position="57"/>
    </location>
</feature>
<evidence type="ECO:0000313" key="3">
    <source>
        <dbReference type="EMBL" id="SUZ92902.1"/>
    </source>
</evidence>
<keyword evidence="1" id="KW-0472">Membrane</keyword>
<keyword evidence="1" id="KW-0812">Transmembrane</keyword>
<reference evidence="3" key="1">
    <citation type="submission" date="2018-05" db="EMBL/GenBank/DDBJ databases">
        <authorList>
            <person name="Lanie J.A."/>
            <person name="Ng W.-L."/>
            <person name="Kazmierczak K.M."/>
            <person name="Andrzejewski T.M."/>
            <person name="Davidsen T.M."/>
            <person name="Wayne K.J."/>
            <person name="Tettelin H."/>
            <person name="Glass J.I."/>
            <person name="Rusch D."/>
            <person name="Podicherti R."/>
            <person name="Tsui H.-C.T."/>
            <person name="Winkler M.E."/>
        </authorList>
    </citation>
    <scope>NUCLEOTIDE SEQUENCE</scope>
</reference>
<dbReference type="InterPro" id="IPR018391">
    <property type="entry name" value="PQQ_b-propeller_rpt"/>
</dbReference>
<dbReference type="Gene3D" id="2.40.128.630">
    <property type="match status" value="1"/>
</dbReference>
<dbReference type="AlphaFoldDB" id="A0A381RM33"/>
<evidence type="ECO:0000259" key="2">
    <source>
        <dbReference type="Pfam" id="PF13360"/>
    </source>
</evidence>
<dbReference type="SUPFAM" id="SSF50998">
    <property type="entry name" value="Quinoprotein alcohol dehydrogenase-like"/>
    <property type="match status" value="1"/>
</dbReference>
<dbReference type="PANTHER" id="PTHR34512">
    <property type="entry name" value="CELL SURFACE PROTEIN"/>
    <property type="match status" value="1"/>
</dbReference>
<dbReference type="Gene3D" id="2.130.10.10">
    <property type="entry name" value="YVTN repeat-like/Quinoprotein amine dehydrogenase"/>
    <property type="match status" value="1"/>
</dbReference>
<keyword evidence="1" id="KW-1133">Transmembrane helix</keyword>
<evidence type="ECO:0000256" key="1">
    <source>
        <dbReference type="SAM" id="Phobius"/>
    </source>
</evidence>
<gene>
    <name evidence="3" type="ORF">METZ01_LOCUS45756</name>
</gene>
<dbReference type="EMBL" id="UINC01002099">
    <property type="protein sequence ID" value="SUZ92902.1"/>
    <property type="molecule type" value="Genomic_DNA"/>
</dbReference>
<dbReference type="InterPro" id="IPR015943">
    <property type="entry name" value="WD40/YVTN_repeat-like_dom_sf"/>
</dbReference>
<protein>
    <recommendedName>
        <fullName evidence="2">Pyrrolo-quinoline quinone repeat domain-containing protein</fullName>
    </recommendedName>
</protein>
<proteinExistence type="predicted"/>
<organism evidence="3">
    <name type="scientific">marine metagenome</name>
    <dbReference type="NCBI Taxonomy" id="408172"/>
    <lineage>
        <taxon>unclassified sequences</taxon>
        <taxon>metagenomes</taxon>
        <taxon>ecological metagenomes</taxon>
    </lineage>
</organism>